<keyword evidence="3" id="KW-1185">Reference proteome</keyword>
<evidence type="ECO:0000313" key="3">
    <source>
        <dbReference type="Proteomes" id="UP001320168"/>
    </source>
</evidence>
<evidence type="ECO:0000313" key="2">
    <source>
        <dbReference type="EMBL" id="MCE8002538.1"/>
    </source>
</evidence>
<sequence>MRIWDIHPTDRTAIDPAGREAPRDPMRQQPRIPAGATSIAPPETGEHQAARWTGEAWVVVPDWRGHVYWLADGSRHEITELGKEPPADALDVEPPEKVDTLAARKRVDIDAASVAALDQVRSDYPDYEQLSWERQEREARDGAGPLIQAIADARGLSLEELIERIIAKADAYQQAAGIVIGRRQALRDQIDATEADEDLDDDAKRAAIAAITW</sequence>
<dbReference type="EMBL" id="JABFTX010000001">
    <property type="protein sequence ID" value="MCE8002538.1"/>
    <property type="molecule type" value="Genomic_DNA"/>
</dbReference>
<dbReference type="Proteomes" id="UP001320168">
    <property type="component" value="Unassembled WGS sequence"/>
</dbReference>
<name>A0ABS9A128_9GAMM</name>
<organism evidence="2 3">
    <name type="scientific">Billgrantia ethanolica</name>
    <dbReference type="NCBI Taxonomy" id="2733486"/>
    <lineage>
        <taxon>Bacteria</taxon>
        <taxon>Pseudomonadati</taxon>
        <taxon>Pseudomonadota</taxon>
        <taxon>Gammaproteobacteria</taxon>
        <taxon>Oceanospirillales</taxon>
        <taxon>Halomonadaceae</taxon>
        <taxon>Billgrantia</taxon>
    </lineage>
</organism>
<feature type="compositionally biased region" description="Basic and acidic residues" evidence="1">
    <location>
        <begin position="1"/>
        <end position="26"/>
    </location>
</feature>
<dbReference type="RefSeq" id="WP_234269299.1">
    <property type="nucleotide sequence ID" value="NZ_JABFTX010000001.1"/>
</dbReference>
<gene>
    <name evidence="2" type="ORF">HOP53_06770</name>
</gene>
<accession>A0ABS9A128</accession>
<evidence type="ECO:0000256" key="1">
    <source>
        <dbReference type="SAM" id="MobiDB-lite"/>
    </source>
</evidence>
<protein>
    <submittedName>
        <fullName evidence="2">Uncharacterized protein</fullName>
    </submittedName>
</protein>
<comment type="caution">
    <text evidence="2">The sequence shown here is derived from an EMBL/GenBank/DDBJ whole genome shotgun (WGS) entry which is preliminary data.</text>
</comment>
<reference evidence="2 3" key="1">
    <citation type="journal article" date="2021" name="Front. Microbiol.">
        <title>Aerobic Denitrification and Heterotrophic Sulfur Oxidation in the Genus Halomonas Revealed by Six Novel Species Characterizations and Genome-Based Analysis.</title>
        <authorList>
            <person name="Wang L."/>
            <person name="Shao Z."/>
        </authorList>
    </citation>
    <scope>NUCLEOTIDE SEQUENCE [LARGE SCALE GENOMIC DNA]</scope>
    <source>
        <strain evidence="2 3">MCCC 1A11081</strain>
    </source>
</reference>
<proteinExistence type="predicted"/>
<feature type="region of interest" description="Disordered" evidence="1">
    <location>
        <begin position="1"/>
        <end position="47"/>
    </location>
</feature>